<evidence type="ECO:0000313" key="1">
    <source>
        <dbReference type="EMBL" id="GJH26163.1"/>
    </source>
</evidence>
<accession>A0AA37ICP4</accession>
<dbReference type="Proteomes" id="UP001055111">
    <property type="component" value="Unassembled WGS sequence"/>
</dbReference>
<gene>
    <name evidence="1" type="ORF">CBA19CS42_16625</name>
</gene>
<reference evidence="1" key="1">
    <citation type="submission" date="2022-09" db="EMBL/GenBank/DDBJ databases">
        <title>Isolation and characterization of 3-chlorobenzoate degrading bacteria from soils in Shizuoka.</title>
        <authorList>
            <person name="Ifat A."/>
            <person name="Ogawa N."/>
            <person name="Kimbara K."/>
            <person name="Moriuchi R."/>
            <person name="Dohra H."/>
            <person name="Shintani M."/>
        </authorList>
    </citation>
    <scope>NUCLEOTIDE SEQUENCE</scope>
    <source>
        <strain evidence="1">19CS4-2</strain>
    </source>
</reference>
<protein>
    <submittedName>
        <fullName evidence="1">Uncharacterized protein</fullName>
    </submittedName>
</protein>
<sequence>MNDGARRVVEAIDQHDSQLAQYRDKQRSLIARYLPDHAALVGGYTGLLHALIKKPLR</sequence>
<name>A0AA37ICP4_9BURK</name>
<proteinExistence type="predicted"/>
<dbReference type="AlphaFoldDB" id="A0AA37ICP4"/>
<dbReference type="EMBL" id="BPUS01000005">
    <property type="protein sequence ID" value="GJH26163.1"/>
    <property type="molecule type" value="Genomic_DNA"/>
</dbReference>
<organism evidence="1 2">
    <name type="scientific">Caballeronia novacaledonica</name>
    <dbReference type="NCBI Taxonomy" id="1544861"/>
    <lineage>
        <taxon>Bacteria</taxon>
        <taxon>Pseudomonadati</taxon>
        <taxon>Pseudomonadota</taxon>
        <taxon>Betaproteobacteria</taxon>
        <taxon>Burkholderiales</taxon>
        <taxon>Burkholderiaceae</taxon>
        <taxon>Caballeronia</taxon>
    </lineage>
</organism>
<evidence type="ECO:0000313" key="2">
    <source>
        <dbReference type="Proteomes" id="UP001055111"/>
    </source>
</evidence>
<comment type="caution">
    <text evidence="1">The sequence shown here is derived from an EMBL/GenBank/DDBJ whole genome shotgun (WGS) entry which is preliminary data.</text>
</comment>